<organism evidence="2 3">
    <name type="scientific">Salegentibacter chungangensis</name>
    <dbReference type="NCBI Taxonomy" id="1335724"/>
    <lineage>
        <taxon>Bacteria</taxon>
        <taxon>Pseudomonadati</taxon>
        <taxon>Bacteroidota</taxon>
        <taxon>Flavobacteriia</taxon>
        <taxon>Flavobacteriales</taxon>
        <taxon>Flavobacteriaceae</taxon>
        <taxon>Salegentibacter</taxon>
    </lineage>
</organism>
<gene>
    <name evidence="2" type="ORF">ACFQ3Q_10545</name>
</gene>
<evidence type="ECO:0000313" key="3">
    <source>
        <dbReference type="Proteomes" id="UP001597131"/>
    </source>
</evidence>
<dbReference type="PROSITE" id="PS51257">
    <property type="entry name" value="PROKAR_LIPOPROTEIN"/>
    <property type="match status" value="1"/>
</dbReference>
<sequence length="186" mass="20712">MKKLLSLLILSVFLVSSCSDGERGPEGPQGPPGEPGINIVGQTFEFEDIDFDYNAEDNLHTYLLNIPEDIEVIESDAILVYRLEVAPTDDGGSVETWSLIPQNFFLDQGTMQYVYNHTAVDVQLLIDGNFDLSTLSDDFTQDQVFRFVVVPSDFIAEAGIDANNFQAVMNALNLEEQDIQQVRSIN</sequence>
<dbReference type="Gene3D" id="1.20.5.320">
    <property type="entry name" value="6-Phosphogluconate Dehydrogenase, domain 3"/>
    <property type="match status" value="1"/>
</dbReference>
<feature type="chain" id="PRO_5045772236" evidence="1">
    <location>
        <begin position="22"/>
        <end position="186"/>
    </location>
</feature>
<reference evidence="3" key="1">
    <citation type="journal article" date="2019" name="Int. J. Syst. Evol. Microbiol.">
        <title>The Global Catalogue of Microorganisms (GCM) 10K type strain sequencing project: providing services to taxonomists for standard genome sequencing and annotation.</title>
        <authorList>
            <consortium name="The Broad Institute Genomics Platform"/>
            <consortium name="The Broad Institute Genome Sequencing Center for Infectious Disease"/>
            <person name="Wu L."/>
            <person name="Ma J."/>
        </authorList>
    </citation>
    <scope>NUCLEOTIDE SEQUENCE [LARGE SCALE GENOMIC DNA]</scope>
    <source>
        <strain evidence="3">CCUG 64793</strain>
    </source>
</reference>
<proteinExistence type="predicted"/>
<dbReference type="Proteomes" id="UP001597131">
    <property type="component" value="Unassembled WGS sequence"/>
</dbReference>
<protein>
    <submittedName>
        <fullName evidence="2">Collagen-like protein</fullName>
    </submittedName>
</protein>
<evidence type="ECO:0000313" key="2">
    <source>
        <dbReference type="EMBL" id="MFD1096188.1"/>
    </source>
</evidence>
<accession>A0ABW3NQT0</accession>
<keyword evidence="1" id="KW-0732">Signal</keyword>
<keyword evidence="3" id="KW-1185">Reference proteome</keyword>
<evidence type="ECO:0000256" key="1">
    <source>
        <dbReference type="SAM" id="SignalP"/>
    </source>
</evidence>
<name>A0ABW3NQT0_9FLAO</name>
<comment type="caution">
    <text evidence="2">The sequence shown here is derived from an EMBL/GenBank/DDBJ whole genome shotgun (WGS) entry which is preliminary data.</text>
</comment>
<dbReference type="EMBL" id="JBHTLI010000001">
    <property type="protein sequence ID" value="MFD1096188.1"/>
    <property type="molecule type" value="Genomic_DNA"/>
</dbReference>
<feature type="signal peptide" evidence="1">
    <location>
        <begin position="1"/>
        <end position="21"/>
    </location>
</feature>
<dbReference type="RefSeq" id="WP_380745500.1">
    <property type="nucleotide sequence ID" value="NZ_JBHTLI010000001.1"/>
</dbReference>